<keyword evidence="3" id="KW-1185">Reference proteome</keyword>
<accession>A0AA40A1A4</accession>
<dbReference type="InterPro" id="IPR040976">
    <property type="entry name" value="Pkinase_fungal"/>
</dbReference>
<gene>
    <name evidence="2" type="ORF">B0H67DRAFT_602766</name>
</gene>
<feature type="domain" description="Fungal-type protein kinase" evidence="1">
    <location>
        <begin position="191"/>
        <end position="286"/>
    </location>
</feature>
<reference evidence="2" key="1">
    <citation type="submission" date="2023-06" db="EMBL/GenBank/DDBJ databases">
        <title>Genome-scale phylogeny and comparative genomics of the fungal order Sordariales.</title>
        <authorList>
            <consortium name="Lawrence Berkeley National Laboratory"/>
            <person name="Hensen N."/>
            <person name="Bonometti L."/>
            <person name="Westerberg I."/>
            <person name="Brannstrom I.O."/>
            <person name="Guillou S."/>
            <person name="Cros-Aarteil S."/>
            <person name="Calhoun S."/>
            <person name="Haridas S."/>
            <person name="Kuo A."/>
            <person name="Mondo S."/>
            <person name="Pangilinan J."/>
            <person name="Riley R."/>
            <person name="Labutti K."/>
            <person name="Andreopoulos B."/>
            <person name="Lipzen A."/>
            <person name="Chen C."/>
            <person name="Yanf M."/>
            <person name="Daum C."/>
            <person name="Ng V."/>
            <person name="Clum A."/>
            <person name="Steindorff A."/>
            <person name="Ohm R."/>
            <person name="Martin F."/>
            <person name="Silar P."/>
            <person name="Natvig D."/>
            <person name="Lalanne C."/>
            <person name="Gautier V."/>
            <person name="Ament-Velasquez S.L."/>
            <person name="Kruys A."/>
            <person name="Hutchinson M.I."/>
            <person name="Powell A.J."/>
            <person name="Barry K."/>
            <person name="Miller A.N."/>
            <person name="Grigoriev I.V."/>
            <person name="Debuchy R."/>
            <person name="Gladieux P."/>
            <person name="Thoren M.H."/>
            <person name="Johannesson H."/>
        </authorList>
    </citation>
    <scope>NUCLEOTIDE SEQUENCE</scope>
    <source>
        <strain evidence="2">SMH4607-1</strain>
    </source>
</reference>
<protein>
    <recommendedName>
        <fullName evidence="1">Fungal-type protein kinase domain-containing protein</fullName>
    </recommendedName>
</protein>
<dbReference type="PANTHER" id="PTHR38248:SF2">
    <property type="entry name" value="FUNK1 11"/>
    <property type="match status" value="1"/>
</dbReference>
<name>A0AA40A1A4_9PEZI</name>
<organism evidence="2 3">
    <name type="scientific">Lasiosphaeris hirsuta</name>
    <dbReference type="NCBI Taxonomy" id="260670"/>
    <lineage>
        <taxon>Eukaryota</taxon>
        <taxon>Fungi</taxon>
        <taxon>Dikarya</taxon>
        <taxon>Ascomycota</taxon>
        <taxon>Pezizomycotina</taxon>
        <taxon>Sordariomycetes</taxon>
        <taxon>Sordariomycetidae</taxon>
        <taxon>Sordariales</taxon>
        <taxon>Lasiosphaeriaceae</taxon>
        <taxon>Lasiosphaeris</taxon>
    </lineage>
</organism>
<comment type="caution">
    <text evidence="2">The sequence shown here is derived from an EMBL/GenBank/DDBJ whole genome shotgun (WGS) entry which is preliminary data.</text>
</comment>
<dbReference type="Proteomes" id="UP001172102">
    <property type="component" value="Unassembled WGS sequence"/>
</dbReference>
<dbReference type="EMBL" id="JAUKUA010000006">
    <property type="protein sequence ID" value="KAK0707440.1"/>
    <property type="molecule type" value="Genomic_DNA"/>
</dbReference>
<evidence type="ECO:0000259" key="1">
    <source>
        <dbReference type="Pfam" id="PF17667"/>
    </source>
</evidence>
<proteinExistence type="predicted"/>
<dbReference type="PANTHER" id="PTHR38248">
    <property type="entry name" value="FUNK1 6"/>
    <property type="match status" value="1"/>
</dbReference>
<evidence type="ECO:0000313" key="3">
    <source>
        <dbReference type="Proteomes" id="UP001172102"/>
    </source>
</evidence>
<dbReference type="Pfam" id="PF17667">
    <property type="entry name" value="Pkinase_fungal"/>
    <property type="match status" value="1"/>
</dbReference>
<sequence length="289" mass="33759">MTDQFSKIIEENPIRKGLDTFRAFFHLTYKGTGLLYYLDMLHSIIYIELSRFYEIFFKQVVDLRRVSEAVFEKYKEGSTADRKLDVNFVNDPKVKKDSKCHWSHILVLSKLKSNLTKFDRLRDLISERFDINEDRSRFVFTVLRTKNGKWFIEINHNSSIEYLIINGLIQRQYLKHGKEGELLYEVTSHVTSKKRSSSQTGASLLHSKRSYLTSPVKAGSDLSNRVYRRIVLRNYGNLIYTASSRTSLLTTLNGYIEGHESLYKANVLYKDISINNFLINKNTNNPSRP</sequence>
<dbReference type="AlphaFoldDB" id="A0AA40A1A4"/>
<evidence type="ECO:0000313" key="2">
    <source>
        <dbReference type="EMBL" id="KAK0707440.1"/>
    </source>
</evidence>